<dbReference type="Proteomes" id="UP000265515">
    <property type="component" value="Unassembled WGS sequence"/>
</dbReference>
<accession>A0A388KHE8</accession>
<sequence>MRNVDVRWREHLSACRNKKKSHFHRWLCTFGLGNYVLIPVDFAENEELLELEAVYIKQWSPFLNTSGCKRNNRGRAKRRVGKKERSDKLGGTIPRDCRVVRFRSDEETFSLDLGQILATKDKAGNIKFVIESSGGNTWAHGWKAIRRKFGESSVKTAAGTVHLKLCKNIFETGGEVQIEYLRVWKSKGGYLKQVLLQILRNPEILKPAPKGRARIDAHSRREVNRGVCTHSRRGGGWLRKFDREAGGGGLFLKLKCERAAPTYHHQAVVLPSWRLQELFLFLPDEWTR</sequence>
<protein>
    <recommendedName>
        <fullName evidence="3">GIY-YIG domain-containing protein</fullName>
    </recommendedName>
</protein>
<reference evidence="1 2" key="1">
    <citation type="journal article" date="2018" name="Cell">
        <title>The Chara Genome: Secondary Complexity and Implications for Plant Terrestrialization.</title>
        <authorList>
            <person name="Nishiyama T."/>
            <person name="Sakayama H."/>
            <person name="Vries J.D."/>
            <person name="Buschmann H."/>
            <person name="Saint-Marcoux D."/>
            <person name="Ullrich K.K."/>
            <person name="Haas F.B."/>
            <person name="Vanderstraeten L."/>
            <person name="Becker D."/>
            <person name="Lang D."/>
            <person name="Vosolsobe S."/>
            <person name="Rombauts S."/>
            <person name="Wilhelmsson P.K.I."/>
            <person name="Janitza P."/>
            <person name="Kern R."/>
            <person name="Heyl A."/>
            <person name="Rumpler F."/>
            <person name="Villalobos L.I.A.C."/>
            <person name="Clay J.M."/>
            <person name="Skokan R."/>
            <person name="Toyoda A."/>
            <person name="Suzuki Y."/>
            <person name="Kagoshima H."/>
            <person name="Schijlen E."/>
            <person name="Tajeshwar N."/>
            <person name="Catarino B."/>
            <person name="Hetherington A.J."/>
            <person name="Saltykova A."/>
            <person name="Bonnot C."/>
            <person name="Breuninger H."/>
            <person name="Symeonidi A."/>
            <person name="Radhakrishnan G.V."/>
            <person name="Van Nieuwerburgh F."/>
            <person name="Deforce D."/>
            <person name="Chang C."/>
            <person name="Karol K.G."/>
            <person name="Hedrich R."/>
            <person name="Ulvskov P."/>
            <person name="Glockner G."/>
            <person name="Delwiche C.F."/>
            <person name="Petrasek J."/>
            <person name="Van de Peer Y."/>
            <person name="Friml J."/>
            <person name="Beilby M."/>
            <person name="Dolan L."/>
            <person name="Kohara Y."/>
            <person name="Sugano S."/>
            <person name="Fujiyama A."/>
            <person name="Delaux P.-M."/>
            <person name="Quint M."/>
            <person name="TheiBen G."/>
            <person name="Hagemann M."/>
            <person name="Harholt J."/>
            <person name="Dunand C."/>
            <person name="Zachgo S."/>
            <person name="Langdale J."/>
            <person name="Maumus F."/>
            <person name="Straeten D.V.D."/>
            <person name="Gould S.B."/>
            <person name="Rensing S.A."/>
        </authorList>
    </citation>
    <scope>NUCLEOTIDE SEQUENCE [LARGE SCALE GENOMIC DNA]</scope>
    <source>
        <strain evidence="1 2">S276</strain>
    </source>
</reference>
<evidence type="ECO:0000313" key="2">
    <source>
        <dbReference type="Proteomes" id="UP000265515"/>
    </source>
</evidence>
<evidence type="ECO:0008006" key="3">
    <source>
        <dbReference type="Google" id="ProtNLM"/>
    </source>
</evidence>
<dbReference type="EMBL" id="BFEA01000115">
    <property type="protein sequence ID" value="GBG69472.1"/>
    <property type="molecule type" value="Genomic_DNA"/>
</dbReference>
<dbReference type="Gramene" id="GBG69472">
    <property type="protein sequence ID" value="GBG69472"/>
    <property type="gene ID" value="CBR_g4167"/>
</dbReference>
<name>A0A388KHE8_CHABU</name>
<keyword evidence="2" id="KW-1185">Reference proteome</keyword>
<gene>
    <name evidence="1" type="ORF">CBR_g4167</name>
</gene>
<proteinExistence type="predicted"/>
<evidence type="ECO:0000313" key="1">
    <source>
        <dbReference type="EMBL" id="GBG69472.1"/>
    </source>
</evidence>
<comment type="caution">
    <text evidence="1">The sequence shown here is derived from an EMBL/GenBank/DDBJ whole genome shotgun (WGS) entry which is preliminary data.</text>
</comment>
<dbReference type="AlphaFoldDB" id="A0A388KHE8"/>
<organism evidence="1 2">
    <name type="scientific">Chara braunii</name>
    <name type="common">Braun's stonewort</name>
    <dbReference type="NCBI Taxonomy" id="69332"/>
    <lineage>
        <taxon>Eukaryota</taxon>
        <taxon>Viridiplantae</taxon>
        <taxon>Streptophyta</taxon>
        <taxon>Charophyceae</taxon>
        <taxon>Charales</taxon>
        <taxon>Characeae</taxon>
        <taxon>Chara</taxon>
    </lineage>
</organism>